<name>A0A5C8P6X0_9HYPH</name>
<dbReference type="GO" id="GO:0016740">
    <property type="term" value="F:transferase activity"/>
    <property type="evidence" value="ECO:0007669"/>
    <property type="project" value="UniProtKB-KW"/>
</dbReference>
<comment type="caution">
    <text evidence="1">The sequence shown here is derived from an EMBL/GenBank/DDBJ whole genome shotgun (WGS) entry which is preliminary data.</text>
</comment>
<evidence type="ECO:0000313" key="1">
    <source>
        <dbReference type="EMBL" id="TXL69142.1"/>
    </source>
</evidence>
<keyword evidence="2" id="KW-1185">Reference proteome</keyword>
<sequence length="302" mass="32945">MFDLQRIRQVAAALQTSEPYIEKDWHVVRAIGVIASVNVPGVTPVFSGGTSLAAAWRLIQRFSEDIDFKVRIDAPNPSAARTRRGKFRETVLEELAKAGFVPDGDVLIGNMSRFFRASFHYGAQFPPAMGVRPGLQIEMTFSGTLLEPQSRPVQSLMSWAQKSAPEVPALLCVDPVETAADKISALAWRAAVRDRAAETDDPSIVRHIHDLAALAASAQESTRFGPLARSVLAADARRTKRPDADGLALLRAMLPTIAADRLWQVEYERFVEAVAFGADAERITFEQAMAACATLAEQVLSS</sequence>
<keyword evidence="1" id="KW-0808">Transferase</keyword>
<dbReference type="Proteomes" id="UP000321638">
    <property type="component" value="Unassembled WGS sequence"/>
</dbReference>
<dbReference type="OrthoDB" id="9780929at2"/>
<dbReference type="RefSeq" id="WP_147852661.1">
    <property type="nucleotide sequence ID" value="NZ_VDUZ01000103.1"/>
</dbReference>
<organism evidence="1 2">
    <name type="scientific">Vineibacter terrae</name>
    <dbReference type="NCBI Taxonomy" id="2586908"/>
    <lineage>
        <taxon>Bacteria</taxon>
        <taxon>Pseudomonadati</taxon>
        <taxon>Pseudomonadota</taxon>
        <taxon>Alphaproteobacteria</taxon>
        <taxon>Hyphomicrobiales</taxon>
        <taxon>Vineibacter</taxon>
    </lineage>
</organism>
<protein>
    <submittedName>
        <fullName evidence="1">Nucleotidyl transferase AbiEii/AbiGii toxin family protein</fullName>
    </submittedName>
</protein>
<gene>
    <name evidence="1" type="ORF">FHP25_40240</name>
</gene>
<dbReference type="Pfam" id="PF08843">
    <property type="entry name" value="AbiEii"/>
    <property type="match status" value="1"/>
</dbReference>
<dbReference type="Gene3D" id="3.10.450.620">
    <property type="entry name" value="JHP933, nucleotidyltransferase-like core domain"/>
    <property type="match status" value="1"/>
</dbReference>
<dbReference type="InterPro" id="IPR014942">
    <property type="entry name" value="AbiEii"/>
</dbReference>
<dbReference type="EMBL" id="VDUZ01000103">
    <property type="protein sequence ID" value="TXL69142.1"/>
    <property type="molecule type" value="Genomic_DNA"/>
</dbReference>
<accession>A0A5C8P6X0</accession>
<proteinExistence type="predicted"/>
<dbReference type="AlphaFoldDB" id="A0A5C8P6X0"/>
<evidence type="ECO:0000313" key="2">
    <source>
        <dbReference type="Proteomes" id="UP000321638"/>
    </source>
</evidence>
<reference evidence="1 2" key="1">
    <citation type="submission" date="2019-06" db="EMBL/GenBank/DDBJ databases">
        <title>New taxonomy in bacterial strain CC-CFT640, isolated from vineyard.</title>
        <authorList>
            <person name="Lin S.-Y."/>
            <person name="Tsai C.-F."/>
            <person name="Young C.-C."/>
        </authorList>
    </citation>
    <scope>NUCLEOTIDE SEQUENCE [LARGE SCALE GENOMIC DNA]</scope>
    <source>
        <strain evidence="1 2">CC-CFT640</strain>
    </source>
</reference>